<dbReference type="Gene3D" id="1.10.10.60">
    <property type="entry name" value="Homeodomain-like"/>
    <property type="match status" value="1"/>
</dbReference>
<keyword evidence="6" id="KW-1185">Reference proteome</keyword>
<protein>
    <submittedName>
        <fullName evidence="5">AraC family transcriptional regulator</fullName>
    </submittedName>
</protein>
<evidence type="ECO:0000256" key="2">
    <source>
        <dbReference type="ARBA" id="ARBA00023125"/>
    </source>
</evidence>
<dbReference type="PANTHER" id="PTHR43280">
    <property type="entry name" value="ARAC-FAMILY TRANSCRIPTIONAL REGULATOR"/>
    <property type="match status" value="1"/>
</dbReference>
<accession>A0ABX7CTT9</accession>
<dbReference type="InterPro" id="IPR018060">
    <property type="entry name" value="HTH_AraC"/>
</dbReference>
<dbReference type="PANTHER" id="PTHR43280:SF32">
    <property type="entry name" value="TRANSCRIPTIONAL REGULATORY PROTEIN"/>
    <property type="match status" value="1"/>
</dbReference>
<dbReference type="InterPro" id="IPR009057">
    <property type="entry name" value="Homeodomain-like_sf"/>
</dbReference>
<reference evidence="5 6" key="1">
    <citation type="submission" date="2021-01" db="EMBL/GenBank/DDBJ databases">
        <title>FDA dAtabase for Regulatory Grade micrObial Sequences (FDA-ARGOS): Supporting development and validation of Infectious Disease Dx tests.</title>
        <authorList>
            <person name="Sproer C."/>
            <person name="Gronow S."/>
            <person name="Severitt S."/>
            <person name="Schroder I."/>
            <person name="Tallon L."/>
            <person name="Sadzewicz L."/>
            <person name="Zhao X."/>
            <person name="Boylan J."/>
            <person name="Ott S."/>
            <person name="Bowen H."/>
            <person name="Vavikolanu K."/>
            <person name="Mehta A."/>
            <person name="Aluvathingal J."/>
            <person name="Nadendla S."/>
            <person name="Lowell S."/>
            <person name="Myers T."/>
            <person name="Yan Y."/>
            <person name="Sichtig H."/>
        </authorList>
    </citation>
    <scope>NUCLEOTIDE SEQUENCE [LARGE SCALE GENOMIC DNA]</scope>
    <source>
        <strain evidence="5 6">FDAARGOS_1141</strain>
    </source>
</reference>
<dbReference type="Pfam" id="PF12833">
    <property type="entry name" value="HTH_18"/>
    <property type="match status" value="1"/>
</dbReference>
<dbReference type="InterPro" id="IPR037923">
    <property type="entry name" value="HTH-like"/>
</dbReference>
<keyword evidence="3" id="KW-0804">Transcription</keyword>
<dbReference type="SUPFAM" id="SSF51215">
    <property type="entry name" value="Regulatory protein AraC"/>
    <property type="match status" value="1"/>
</dbReference>
<feature type="domain" description="HTH araC/xylS-type" evidence="4">
    <location>
        <begin position="183"/>
        <end position="281"/>
    </location>
</feature>
<keyword evidence="2" id="KW-0238">DNA-binding</keyword>
<keyword evidence="1" id="KW-0805">Transcription regulation</keyword>
<evidence type="ECO:0000259" key="4">
    <source>
        <dbReference type="PROSITE" id="PS01124"/>
    </source>
</evidence>
<proteinExistence type="predicted"/>
<dbReference type="SUPFAM" id="SSF46689">
    <property type="entry name" value="Homeodomain-like"/>
    <property type="match status" value="1"/>
</dbReference>
<evidence type="ECO:0000256" key="1">
    <source>
        <dbReference type="ARBA" id="ARBA00023015"/>
    </source>
</evidence>
<evidence type="ECO:0000313" key="5">
    <source>
        <dbReference type="EMBL" id="QQT55497.1"/>
    </source>
</evidence>
<sequence length="289" mass="34196">MMKNKNYEIEHFEYFQELRGTKEEILYFKTERQMFRNEPIGLDFFSFLLFERGGGTHTIDGVAYEINCKQLHIVFPGQLHHWDIWAGTKSHTVFVSGRLFKAFENFFIYPIEYCKKNPVMNLSTRIFQEMLREFRGIDRELAFKQGMKEIIFSKFRIIALMFNREVLGKLKRKKKGKLEPLLTRFSLLLLAFCREHRSVKYYADKLGVSANYLNIFCRKHLDMNANAFIAKEVVNVIMSELLCTDKSIKQVAVDLNFNDLASFSNYFKRHNGLSPRQFLEHSGMQEVEE</sequence>
<gene>
    <name evidence="5" type="ORF">I6I98_09665</name>
</gene>
<evidence type="ECO:0000256" key="3">
    <source>
        <dbReference type="ARBA" id="ARBA00023163"/>
    </source>
</evidence>
<dbReference type="Proteomes" id="UP000595498">
    <property type="component" value="Chromosome"/>
</dbReference>
<name>A0ABX7CTT9_SPHMU</name>
<dbReference type="SMART" id="SM00342">
    <property type="entry name" value="HTH_ARAC"/>
    <property type="match status" value="1"/>
</dbReference>
<dbReference type="EMBL" id="CP068224">
    <property type="protein sequence ID" value="QQT55497.1"/>
    <property type="molecule type" value="Genomic_DNA"/>
</dbReference>
<dbReference type="PROSITE" id="PS01124">
    <property type="entry name" value="HTH_ARAC_FAMILY_2"/>
    <property type="match status" value="1"/>
</dbReference>
<evidence type="ECO:0000313" key="6">
    <source>
        <dbReference type="Proteomes" id="UP000595498"/>
    </source>
</evidence>
<organism evidence="5 6">
    <name type="scientific">Sphingobacterium multivorum</name>
    <dbReference type="NCBI Taxonomy" id="28454"/>
    <lineage>
        <taxon>Bacteria</taxon>
        <taxon>Pseudomonadati</taxon>
        <taxon>Bacteroidota</taxon>
        <taxon>Sphingobacteriia</taxon>
        <taxon>Sphingobacteriales</taxon>
        <taxon>Sphingobacteriaceae</taxon>
        <taxon>Sphingobacterium</taxon>
    </lineage>
</organism>